<dbReference type="InterPro" id="IPR003593">
    <property type="entry name" value="AAA+_ATPase"/>
</dbReference>
<evidence type="ECO:0000256" key="2">
    <source>
        <dbReference type="ARBA" id="ARBA00022741"/>
    </source>
</evidence>
<dbReference type="PANTHER" id="PTHR24220">
    <property type="entry name" value="IMPORT ATP-BINDING PROTEIN"/>
    <property type="match status" value="1"/>
</dbReference>
<sequence>MVTSVNVSGLSKSYNTGSGAVPVFLDLSFQLAAGESLALTGPSGSGKSTLLNILCGVEGVDDGSMQVLGRDGATLTADQWAGLRRRRVGVVFQDSNLMPAMTLEENVKLRADLAGRSFGPVRDWLARLGLAGLEQRYPDQVSGGQRQRAALAMVFAMGPDLVLADEPTGSLDRHTARDVADALFHWQRTQGCGLILATHDLALAERCDRRLDLAEGGQG</sequence>
<dbReference type="InterPro" id="IPR017911">
    <property type="entry name" value="MacB-like_ATP-bd"/>
</dbReference>
<dbReference type="PROSITE" id="PS50893">
    <property type="entry name" value="ABC_TRANSPORTER_2"/>
    <property type="match status" value="1"/>
</dbReference>
<reference evidence="6" key="1">
    <citation type="journal article" date="2019" name="Int. J. Syst. Evol. Microbiol.">
        <title>The Global Catalogue of Microorganisms (GCM) 10K type strain sequencing project: providing services to taxonomists for standard genome sequencing and annotation.</title>
        <authorList>
            <consortium name="The Broad Institute Genomics Platform"/>
            <consortium name="The Broad Institute Genome Sequencing Center for Infectious Disease"/>
            <person name="Wu L."/>
            <person name="Ma J."/>
        </authorList>
    </citation>
    <scope>NUCLEOTIDE SEQUENCE [LARGE SCALE GENOMIC DNA]</scope>
    <source>
        <strain evidence="6">KCTC 22280</strain>
    </source>
</reference>
<gene>
    <name evidence="5" type="primary">attE</name>
    <name evidence="5" type="ORF">GCM10007071_19590</name>
</gene>
<keyword evidence="1" id="KW-0813">Transport</keyword>
<keyword evidence="2" id="KW-0547">Nucleotide-binding</keyword>
<feature type="domain" description="ABC transporter" evidence="4">
    <location>
        <begin position="5"/>
        <end position="219"/>
    </location>
</feature>
<dbReference type="SMART" id="SM00382">
    <property type="entry name" value="AAA"/>
    <property type="match status" value="1"/>
</dbReference>
<evidence type="ECO:0000313" key="6">
    <source>
        <dbReference type="Proteomes" id="UP000601597"/>
    </source>
</evidence>
<dbReference type="SUPFAM" id="SSF52540">
    <property type="entry name" value="P-loop containing nucleoside triphosphate hydrolases"/>
    <property type="match status" value="1"/>
</dbReference>
<dbReference type="CDD" id="cd03255">
    <property type="entry name" value="ABC_MJ0796_LolCDE_FtsE"/>
    <property type="match status" value="1"/>
</dbReference>
<dbReference type="PROSITE" id="PS00211">
    <property type="entry name" value="ABC_TRANSPORTER_1"/>
    <property type="match status" value="1"/>
</dbReference>
<keyword evidence="6" id="KW-1185">Reference proteome</keyword>
<protein>
    <submittedName>
        <fullName evidence="5">Lipoprotein ABC transporter ATP-binding protein</fullName>
    </submittedName>
</protein>
<dbReference type="InterPro" id="IPR003439">
    <property type="entry name" value="ABC_transporter-like_ATP-bd"/>
</dbReference>
<evidence type="ECO:0000256" key="3">
    <source>
        <dbReference type="ARBA" id="ARBA00022840"/>
    </source>
</evidence>
<dbReference type="Pfam" id="PF00005">
    <property type="entry name" value="ABC_tran"/>
    <property type="match status" value="1"/>
</dbReference>
<dbReference type="InterPro" id="IPR017871">
    <property type="entry name" value="ABC_transporter-like_CS"/>
</dbReference>
<accession>A0ABQ3AZD3</accession>
<evidence type="ECO:0000256" key="1">
    <source>
        <dbReference type="ARBA" id="ARBA00022448"/>
    </source>
</evidence>
<keyword evidence="5" id="KW-0449">Lipoprotein</keyword>
<evidence type="ECO:0000259" key="4">
    <source>
        <dbReference type="PROSITE" id="PS50893"/>
    </source>
</evidence>
<organism evidence="5 6">
    <name type="scientific">Marinobacter zhanjiangensis</name>
    <dbReference type="NCBI Taxonomy" id="578215"/>
    <lineage>
        <taxon>Bacteria</taxon>
        <taxon>Pseudomonadati</taxon>
        <taxon>Pseudomonadota</taxon>
        <taxon>Gammaproteobacteria</taxon>
        <taxon>Pseudomonadales</taxon>
        <taxon>Marinobacteraceae</taxon>
        <taxon>Marinobacter</taxon>
    </lineage>
</organism>
<dbReference type="PANTHER" id="PTHR24220:SF659">
    <property type="entry name" value="TRANSPORTER, PUTATIVE-RELATED"/>
    <property type="match status" value="1"/>
</dbReference>
<comment type="caution">
    <text evidence="5">The sequence shown here is derived from an EMBL/GenBank/DDBJ whole genome shotgun (WGS) entry which is preliminary data.</text>
</comment>
<name>A0ABQ3AZD3_9GAMM</name>
<evidence type="ECO:0000313" key="5">
    <source>
        <dbReference type="EMBL" id="GGY72594.1"/>
    </source>
</evidence>
<dbReference type="InterPro" id="IPR027417">
    <property type="entry name" value="P-loop_NTPase"/>
</dbReference>
<dbReference type="Proteomes" id="UP000601597">
    <property type="component" value="Unassembled WGS sequence"/>
</dbReference>
<proteinExistence type="predicted"/>
<keyword evidence="3 5" id="KW-0067">ATP-binding</keyword>
<dbReference type="InterPro" id="IPR015854">
    <property type="entry name" value="ABC_transpr_LolD-like"/>
</dbReference>
<dbReference type="Gene3D" id="3.40.50.300">
    <property type="entry name" value="P-loop containing nucleotide triphosphate hydrolases"/>
    <property type="match status" value="1"/>
</dbReference>
<dbReference type="GO" id="GO:0005524">
    <property type="term" value="F:ATP binding"/>
    <property type="evidence" value="ECO:0007669"/>
    <property type="project" value="UniProtKB-KW"/>
</dbReference>
<dbReference type="EMBL" id="BMXV01000004">
    <property type="protein sequence ID" value="GGY72594.1"/>
    <property type="molecule type" value="Genomic_DNA"/>
</dbReference>